<accession>A0A4Q9DQB3</accession>
<dbReference type="EMBL" id="SIRE01000013">
    <property type="protein sequence ID" value="TBL76486.1"/>
    <property type="molecule type" value="Genomic_DNA"/>
</dbReference>
<dbReference type="Proteomes" id="UP000293142">
    <property type="component" value="Unassembled WGS sequence"/>
</dbReference>
<reference evidence="1 2" key="1">
    <citation type="submission" date="2019-02" db="EMBL/GenBank/DDBJ databases">
        <title>Paenibacillus sp. nov., isolated from surface-sterilized tissue of Thalictrum simplex L.</title>
        <authorList>
            <person name="Tuo L."/>
        </authorList>
    </citation>
    <scope>NUCLEOTIDE SEQUENCE [LARGE SCALE GENOMIC DNA]</scope>
    <source>
        <strain evidence="1 2">N2SHLJ1</strain>
    </source>
</reference>
<dbReference type="RefSeq" id="WP_131014960.1">
    <property type="nucleotide sequence ID" value="NZ_SIRE01000013.1"/>
</dbReference>
<dbReference type="GO" id="GO:0032259">
    <property type="term" value="P:methylation"/>
    <property type="evidence" value="ECO:0007669"/>
    <property type="project" value="UniProtKB-KW"/>
</dbReference>
<dbReference type="AlphaFoldDB" id="A0A4Q9DQB3"/>
<keyword evidence="1" id="KW-0808">Transferase</keyword>
<dbReference type="SUPFAM" id="SSF53335">
    <property type="entry name" value="S-adenosyl-L-methionine-dependent methyltransferases"/>
    <property type="match status" value="1"/>
</dbReference>
<dbReference type="OrthoDB" id="2469560at2"/>
<name>A0A4Q9DQB3_9BACL</name>
<dbReference type="GO" id="GO:0008168">
    <property type="term" value="F:methyltransferase activity"/>
    <property type="evidence" value="ECO:0007669"/>
    <property type="project" value="UniProtKB-KW"/>
</dbReference>
<keyword evidence="1" id="KW-0489">Methyltransferase</keyword>
<proteinExistence type="predicted"/>
<dbReference type="Gene3D" id="3.40.50.150">
    <property type="entry name" value="Vaccinia Virus protein VP39"/>
    <property type="match status" value="1"/>
</dbReference>
<evidence type="ECO:0000313" key="2">
    <source>
        <dbReference type="Proteomes" id="UP000293142"/>
    </source>
</evidence>
<comment type="caution">
    <text evidence="1">The sequence shown here is derived from an EMBL/GenBank/DDBJ whole genome shotgun (WGS) entry which is preliminary data.</text>
</comment>
<evidence type="ECO:0000313" key="1">
    <source>
        <dbReference type="EMBL" id="TBL76486.1"/>
    </source>
</evidence>
<protein>
    <submittedName>
        <fullName evidence="1">Class I SAM-dependent methyltransferase</fullName>
    </submittedName>
</protein>
<dbReference type="InterPro" id="IPR029063">
    <property type="entry name" value="SAM-dependent_MTases_sf"/>
</dbReference>
<keyword evidence="2" id="KW-1185">Reference proteome</keyword>
<sequence>MNYFWESVIKPVLELSGAKRIVEIGAFNGKNTVNLLNYCRQKGGIVQVIDPLPLFDVQKFRATYGSHLMIYESISLQILPLLHPYDAILIDGDHNWYTVYHELKAIESLAVVSGKRPLIFLHDTGWPYGRRDAYFNPKQIPDKYRKPYAKKGMTRGVKELTEHGLNSDAYNAVYEGGTRNGVLTAVEDFLKQSPIKYDFHQSHDQFGLGLLTPHKFPLKKLIRYFR</sequence>
<gene>
    <name evidence="1" type="ORF">EYB31_18800</name>
</gene>
<organism evidence="1 2">
    <name type="scientific">Paenibacillus thalictri</name>
    <dbReference type="NCBI Taxonomy" id="2527873"/>
    <lineage>
        <taxon>Bacteria</taxon>
        <taxon>Bacillati</taxon>
        <taxon>Bacillota</taxon>
        <taxon>Bacilli</taxon>
        <taxon>Bacillales</taxon>
        <taxon>Paenibacillaceae</taxon>
        <taxon>Paenibacillus</taxon>
    </lineage>
</organism>